<comment type="caution">
    <text evidence="1">The sequence shown here is derived from an EMBL/GenBank/DDBJ whole genome shotgun (WGS) entry which is preliminary data.</text>
</comment>
<dbReference type="RefSeq" id="WP_302711626.1">
    <property type="nucleotide sequence ID" value="NZ_JAULRT010000035.1"/>
</dbReference>
<accession>A0ABT8TGT5</accession>
<dbReference type="EMBL" id="JAULRT010000035">
    <property type="protein sequence ID" value="MDO3381492.1"/>
    <property type="molecule type" value="Genomic_DNA"/>
</dbReference>
<dbReference type="Proteomes" id="UP001168380">
    <property type="component" value="Unassembled WGS sequence"/>
</dbReference>
<name>A0ABT8TGT5_9GAMM</name>
<keyword evidence="2" id="KW-1185">Reference proteome</keyword>
<evidence type="ECO:0000313" key="1">
    <source>
        <dbReference type="EMBL" id="MDO3381492.1"/>
    </source>
</evidence>
<reference evidence="1" key="1">
    <citation type="submission" date="2023-07" db="EMBL/GenBank/DDBJ databases">
        <title>Gilvimarinus algae sp. nov., isolated from the surface of Kelp.</title>
        <authorList>
            <person name="Sun Y.Y."/>
            <person name="Gong Y."/>
            <person name="Du Z.J."/>
        </authorList>
    </citation>
    <scope>NUCLEOTIDE SEQUENCE</scope>
    <source>
        <strain evidence="1">SDUM040014</strain>
    </source>
</reference>
<proteinExistence type="predicted"/>
<protein>
    <submittedName>
        <fullName evidence="1">Uncharacterized protein</fullName>
    </submittedName>
</protein>
<gene>
    <name evidence="1" type="ORF">QWI16_04855</name>
</gene>
<sequence length="113" mass="12579">MTALQARFITAITSELPEALAFPLWVSANIAYCYDLSASIEARLPVVFAPPEKTDNVPALEKQAALWCEHFEAWYANHHTTAPGYCEVTVQLFTDNTERTPLGQYTADITLTD</sequence>
<organism evidence="1 2">
    <name type="scientific">Gilvimarinus algae</name>
    <dbReference type="NCBI Taxonomy" id="3058037"/>
    <lineage>
        <taxon>Bacteria</taxon>
        <taxon>Pseudomonadati</taxon>
        <taxon>Pseudomonadota</taxon>
        <taxon>Gammaproteobacteria</taxon>
        <taxon>Cellvibrionales</taxon>
        <taxon>Cellvibrionaceae</taxon>
        <taxon>Gilvimarinus</taxon>
    </lineage>
</organism>
<evidence type="ECO:0000313" key="2">
    <source>
        <dbReference type="Proteomes" id="UP001168380"/>
    </source>
</evidence>